<organism evidence="1 2">
    <name type="scientific">Halorubrum lipolyticum DSM 21995</name>
    <dbReference type="NCBI Taxonomy" id="1227482"/>
    <lineage>
        <taxon>Archaea</taxon>
        <taxon>Methanobacteriati</taxon>
        <taxon>Methanobacteriota</taxon>
        <taxon>Stenosarchaea group</taxon>
        <taxon>Halobacteria</taxon>
        <taxon>Halobacteriales</taxon>
        <taxon>Haloferacaceae</taxon>
        <taxon>Halorubrum</taxon>
    </lineage>
</organism>
<accession>M0P4I8</accession>
<evidence type="ECO:0000313" key="2">
    <source>
        <dbReference type="Proteomes" id="UP000011650"/>
    </source>
</evidence>
<evidence type="ECO:0000313" key="1">
    <source>
        <dbReference type="EMBL" id="EMA64733.1"/>
    </source>
</evidence>
<gene>
    <name evidence="1" type="ORF">C469_00715</name>
</gene>
<reference evidence="1 2" key="1">
    <citation type="journal article" date="2014" name="PLoS Genet.">
        <title>Phylogenetically driven sequencing of extremely halophilic archaea reveals strategies for static and dynamic osmo-response.</title>
        <authorList>
            <person name="Becker E.A."/>
            <person name="Seitzer P.M."/>
            <person name="Tritt A."/>
            <person name="Larsen D."/>
            <person name="Krusor M."/>
            <person name="Yao A.I."/>
            <person name="Wu D."/>
            <person name="Madern D."/>
            <person name="Eisen J.A."/>
            <person name="Darling A.E."/>
            <person name="Facciotti M.T."/>
        </authorList>
    </citation>
    <scope>NUCLEOTIDE SEQUENCE [LARGE SCALE GENOMIC DNA]</scope>
    <source>
        <strain evidence="1 2">DSM 21995</strain>
    </source>
</reference>
<dbReference type="AlphaFoldDB" id="M0P4I8"/>
<comment type="caution">
    <text evidence="1">The sequence shown here is derived from an EMBL/GenBank/DDBJ whole genome shotgun (WGS) entry which is preliminary data.</text>
</comment>
<proteinExistence type="predicted"/>
<sequence length="105" mass="11515">MFVLNLLEDPPIPSTKLFFDVLIGHDFTVLATVGTSSRQPIVVVSAICFDLIEDVAAALALQRIWVMVRALFPSVETDLAFVGSITARDATCGAIGFWVEKNREF</sequence>
<dbReference type="EMBL" id="AOJG01000001">
    <property type="protein sequence ID" value="EMA64733.1"/>
    <property type="molecule type" value="Genomic_DNA"/>
</dbReference>
<keyword evidence="2" id="KW-1185">Reference proteome</keyword>
<protein>
    <submittedName>
        <fullName evidence="1">Uncharacterized protein</fullName>
    </submittedName>
</protein>
<dbReference type="Proteomes" id="UP000011650">
    <property type="component" value="Unassembled WGS sequence"/>
</dbReference>
<name>M0P4I8_9EURY</name>